<keyword evidence="3" id="KW-0862">Zinc</keyword>
<keyword evidence="1" id="KW-0479">Metal-binding</keyword>
<evidence type="ECO:0000313" key="6">
    <source>
        <dbReference type="Proteomes" id="UP001160148"/>
    </source>
</evidence>
<dbReference type="Proteomes" id="UP001160148">
    <property type="component" value="Unassembled WGS sequence"/>
</dbReference>
<dbReference type="EMBL" id="CARXXK010000003">
    <property type="protein sequence ID" value="CAI6361837.1"/>
    <property type="molecule type" value="Genomic_DNA"/>
</dbReference>
<evidence type="ECO:0000259" key="4">
    <source>
        <dbReference type="Pfam" id="PF04500"/>
    </source>
</evidence>
<sequence>MSEEDVLEIIDAGLLRPFKYPRLVYQGFLFHYHKKCKRHIRWKCSRVSKANCQAVLRTTLDMNRPRLIQFDHEHLHEKDTHSIDRLKMKIQDMVIRLSSSFY</sequence>
<reference evidence="5 6" key="1">
    <citation type="submission" date="2023-01" db="EMBL/GenBank/DDBJ databases">
        <authorList>
            <person name="Whitehead M."/>
        </authorList>
    </citation>
    <scope>NUCLEOTIDE SEQUENCE [LARGE SCALE GENOMIC DNA]</scope>
</reference>
<dbReference type="Gene3D" id="2.20.25.240">
    <property type="match status" value="1"/>
</dbReference>
<name>A0AAV0X0Y5_9HEMI</name>
<keyword evidence="2" id="KW-0863">Zinc-finger</keyword>
<dbReference type="Pfam" id="PF04500">
    <property type="entry name" value="FLYWCH"/>
    <property type="match status" value="1"/>
</dbReference>
<evidence type="ECO:0000256" key="3">
    <source>
        <dbReference type="ARBA" id="ARBA00022833"/>
    </source>
</evidence>
<feature type="domain" description="FLYWCH-type" evidence="4">
    <location>
        <begin position="19"/>
        <end position="76"/>
    </location>
</feature>
<protein>
    <recommendedName>
        <fullName evidence="4">FLYWCH-type domain-containing protein</fullName>
    </recommendedName>
</protein>
<dbReference type="AlphaFoldDB" id="A0AAV0X0Y5"/>
<comment type="caution">
    <text evidence="5">The sequence shown here is derived from an EMBL/GenBank/DDBJ whole genome shotgun (WGS) entry which is preliminary data.</text>
</comment>
<evidence type="ECO:0000256" key="2">
    <source>
        <dbReference type="ARBA" id="ARBA00022771"/>
    </source>
</evidence>
<organism evidence="5 6">
    <name type="scientific">Macrosiphum euphorbiae</name>
    <name type="common">potato aphid</name>
    <dbReference type="NCBI Taxonomy" id="13131"/>
    <lineage>
        <taxon>Eukaryota</taxon>
        <taxon>Metazoa</taxon>
        <taxon>Ecdysozoa</taxon>
        <taxon>Arthropoda</taxon>
        <taxon>Hexapoda</taxon>
        <taxon>Insecta</taxon>
        <taxon>Pterygota</taxon>
        <taxon>Neoptera</taxon>
        <taxon>Paraneoptera</taxon>
        <taxon>Hemiptera</taxon>
        <taxon>Sternorrhyncha</taxon>
        <taxon>Aphidomorpha</taxon>
        <taxon>Aphidoidea</taxon>
        <taxon>Aphididae</taxon>
        <taxon>Macrosiphini</taxon>
        <taxon>Macrosiphum</taxon>
    </lineage>
</organism>
<proteinExistence type="predicted"/>
<evidence type="ECO:0000313" key="5">
    <source>
        <dbReference type="EMBL" id="CAI6361837.1"/>
    </source>
</evidence>
<keyword evidence="6" id="KW-1185">Reference proteome</keyword>
<gene>
    <name evidence="5" type="ORF">MEUPH1_LOCUS16976</name>
</gene>
<dbReference type="InterPro" id="IPR007588">
    <property type="entry name" value="Znf_FLYWCH"/>
</dbReference>
<evidence type="ECO:0000256" key="1">
    <source>
        <dbReference type="ARBA" id="ARBA00022723"/>
    </source>
</evidence>
<accession>A0AAV0X0Y5</accession>
<dbReference type="GO" id="GO:0008270">
    <property type="term" value="F:zinc ion binding"/>
    <property type="evidence" value="ECO:0007669"/>
    <property type="project" value="UniProtKB-KW"/>
</dbReference>